<name>A0A0P6XIJ9_9CHLR</name>
<organism evidence="2 3">
    <name type="scientific">Herpetosiphon geysericola</name>
    <dbReference type="NCBI Taxonomy" id="70996"/>
    <lineage>
        <taxon>Bacteria</taxon>
        <taxon>Bacillati</taxon>
        <taxon>Chloroflexota</taxon>
        <taxon>Chloroflexia</taxon>
        <taxon>Herpetosiphonales</taxon>
        <taxon>Herpetosiphonaceae</taxon>
        <taxon>Herpetosiphon</taxon>
    </lineage>
</organism>
<evidence type="ECO:0000313" key="3">
    <source>
        <dbReference type="Proteomes" id="UP000050277"/>
    </source>
</evidence>
<dbReference type="Pfam" id="PF12728">
    <property type="entry name" value="HTH_17"/>
    <property type="match status" value="1"/>
</dbReference>
<dbReference type="STRING" id="70996.SE18_19605"/>
<gene>
    <name evidence="2" type="ORF">SE18_19605</name>
</gene>
<keyword evidence="3" id="KW-1185">Reference proteome</keyword>
<feature type="domain" description="Helix-turn-helix" evidence="1">
    <location>
        <begin position="4"/>
        <end position="55"/>
    </location>
</feature>
<dbReference type="Proteomes" id="UP000050277">
    <property type="component" value="Unassembled WGS sequence"/>
</dbReference>
<protein>
    <recommendedName>
        <fullName evidence="1">Helix-turn-helix domain-containing protein</fullName>
    </recommendedName>
</protein>
<evidence type="ECO:0000313" key="2">
    <source>
        <dbReference type="EMBL" id="KPL83049.1"/>
    </source>
</evidence>
<sequence>MHELLSTTQVAKLCKLSQPMIHQEIMAGRLVPSFKSEGKQRTRYLFTREDVLAYQAWRTATYNEQFDPLPEEEDTA</sequence>
<dbReference type="InterPro" id="IPR041657">
    <property type="entry name" value="HTH_17"/>
</dbReference>
<comment type="caution">
    <text evidence="2">The sequence shown here is derived from an EMBL/GenBank/DDBJ whole genome shotgun (WGS) entry which is preliminary data.</text>
</comment>
<reference evidence="2 3" key="1">
    <citation type="submission" date="2015-07" db="EMBL/GenBank/DDBJ databases">
        <title>Whole genome sequence of Herpetosiphon geysericola DSM 7119.</title>
        <authorList>
            <person name="Hemp J."/>
            <person name="Ward L.M."/>
            <person name="Pace L.A."/>
            <person name="Fischer W.W."/>
        </authorList>
    </citation>
    <scope>NUCLEOTIDE SEQUENCE [LARGE SCALE GENOMIC DNA]</scope>
    <source>
        <strain evidence="2 3">DSM 7119</strain>
    </source>
</reference>
<dbReference type="EMBL" id="LGKP01000030">
    <property type="protein sequence ID" value="KPL83049.1"/>
    <property type="molecule type" value="Genomic_DNA"/>
</dbReference>
<evidence type="ECO:0000259" key="1">
    <source>
        <dbReference type="Pfam" id="PF12728"/>
    </source>
</evidence>
<dbReference type="RefSeq" id="WP_054536159.1">
    <property type="nucleotide sequence ID" value="NZ_LGKP01000030.1"/>
</dbReference>
<dbReference type="AlphaFoldDB" id="A0A0P6XIJ9"/>
<accession>A0A0P6XIJ9</accession>
<proteinExistence type="predicted"/>